<evidence type="ECO:0000256" key="12">
    <source>
        <dbReference type="RuleBase" id="RU003784"/>
    </source>
</evidence>
<feature type="binding site" evidence="10">
    <location>
        <begin position="17"/>
        <end position="22"/>
    </location>
    <ligand>
        <name>substrate</name>
    </ligand>
</feature>
<feature type="site" description="Interaction with substrate tRNA" evidence="10">
    <location>
        <position position="106"/>
    </location>
</feature>
<dbReference type="NCBIfam" id="TIGR00174">
    <property type="entry name" value="miaA"/>
    <property type="match status" value="1"/>
</dbReference>
<dbReference type="Pfam" id="PF01715">
    <property type="entry name" value="IPPT"/>
    <property type="match status" value="1"/>
</dbReference>
<comment type="function">
    <text evidence="2 10 12">Catalyzes the transfer of a dimethylallyl group onto the adenine at position 37 in tRNAs that read codons beginning with uridine, leading to the formation of N6-(dimethylallyl)adenosine (i(6)A).</text>
</comment>
<feature type="region of interest" description="Interaction with substrate tRNA" evidence="10">
    <location>
        <begin position="246"/>
        <end position="251"/>
    </location>
</feature>
<dbReference type="Proteomes" id="UP000282818">
    <property type="component" value="Unassembled WGS sequence"/>
</dbReference>
<keyword evidence="5 10" id="KW-0819">tRNA processing</keyword>
<evidence type="ECO:0000256" key="4">
    <source>
        <dbReference type="ARBA" id="ARBA00022679"/>
    </source>
</evidence>
<gene>
    <name evidence="10 14" type="primary">miaA</name>
    <name evidence="14" type="ORF">EOE65_13845</name>
</gene>
<keyword evidence="4 10" id="KW-0808">Transferase</keyword>
<evidence type="ECO:0000256" key="6">
    <source>
        <dbReference type="ARBA" id="ARBA00022741"/>
    </source>
</evidence>
<dbReference type="GO" id="GO:0052381">
    <property type="term" value="F:tRNA dimethylallyltransferase activity"/>
    <property type="evidence" value="ECO:0007669"/>
    <property type="project" value="UniProtKB-UniRule"/>
</dbReference>
<comment type="caution">
    <text evidence="14">The sequence shown here is derived from an EMBL/GenBank/DDBJ whole genome shotgun (WGS) entry which is preliminary data.</text>
</comment>
<dbReference type="Gene3D" id="1.10.20.140">
    <property type="match status" value="1"/>
</dbReference>
<organism evidence="14 15">
    <name type="scientific">Neptunomonas marina</name>
    <dbReference type="NCBI Taxonomy" id="1815562"/>
    <lineage>
        <taxon>Bacteria</taxon>
        <taxon>Pseudomonadati</taxon>
        <taxon>Pseudomonadota</taxon>
        <taxon>Gammaproteobacteria</taxon>
        <taxon>Oceanospirillales</taxon>
        <taxon>Oceanospirillaceae</taxon>
        <taxon>Neptunomonas</taxon>
    </lineage>
</organism>
<evidence type="ECO:0000256" key="8">
    <source>
        <dbReference type="ARBA" id="ARBA00022842"/>
    </source>
</evidence>
<evidence type="ECO:0000256" key="1">
    <source>
        <dbReference type="ARBA" id="ARBA00001946"/>
    </source>
</evidence>
<dbReference type="InterPro" id="IPR039657">
    <property type="entry name" value="Dimethylallyltransferase"/>
</dbReference>
<evidence type="ECO:0000256" key="13">
    <source>
        <dbReference type="RuleBase" id="RU003785"/>
    </source>
</evidence>
<evidence type="ECO:0000313" key="15">
    <source>
        <dbReference type="Proteomes" id="UP000282818"/>
    </source>
</evidence>
<dbReference type="AlphaFoldDB" id="A0A437Q6L5"/>
<keyword evidence="6 10" id="KW-0547">Nucleotide-binding</keyword>
<evidence type="ECO:0000256" key="11">
    <source>
        <dbReference type="RuleBase" id="RU003783"/>
    </source>
</evidence>
<dbReference type="PANTHER" id="PTHR11088:SF60">
    <property type="entry name" value="TRNA DIMETHYLALLYLTRANSFERASE"/>
    <property type="match status" value="1"/>
</dbReference>
<dbReference type="GO" id="GO:0005524">
    <property type="term" value="F:ATP binding"/>
    <property type="evidence" value="ECO:0007669"/>
    <property type="project" value="UniProtKB-UniRule"/>
</dbReference>
<evidence type="ECO:0000256" key="7">
    <source>
        <dbReference type="ARBA" id="ARBA00022840"/>
    </source>
</evidence>
<proteinExistence type="inferred from homology"/>
<dbReference type="GO" id="GO:0006400">
    <property type="term" value="P:tRNA modification"/>
    <property type="evidence" value="ECO:0007669"/>
    <property type="project" value="TreeGrafter"/>
</dbReference>
<evidence type="ECO:0000256" key="2">
    <source>
        <dbReference type="ARBA" id="ARBA00003213"/>
    </source>
</evidence>
<dbReference type="Gene3D" id="3.40.50.300">
    <property type="entry name" value="P-loop containing nucleotide triphosphate hydrolases"/>
    <property type="match status" value="1"/>
</dbReference>
<evidence type="ECO:0000256" key="5">
    <source>
        <dbReference type="ARBA" id="ARBA00022694"/>
    </source>
</evidence>
<dbReference type="HAMAP" id="MF_00185">
    <property type="entry name" value="IPP_trans"/>
    <property type="match status" value="1"/>
</dbReference>
<comment type="similarity">
    <text evidence="3 10 13">Belongs to the IPP transferase family.</text>
</comment>
<keyword evidence="7 10" id="KW-0067">ATP-binding</keyword>
<comment type="cofactor">
    <cofactor evidence="1 10">
        <name>Mg(2+)</name>
        <dbReference type="ChEBI" id="CHEBI:18420"/>
    </cofactor>
</comment>
<dbReference type="InterPro" id="IPR018022">
    <property type="entry name" value="IPT"/>
</dbReference>
<evidence type="ECO:0000256" key="10">
    <source>
        <dbReference type="HAMAP-Rule" id="MF_00185"/>
    </source>
</evidence>
<dbReference type="FunFam" id="1.10.20.140:FF:000001">
    <property type="entry name" value="tRNA dimethylallyltransferase"/>
    <property type="match status" value="1"/>
</dbReference>
<keyword evidence="8 10" id="KW-0460">Magnesium</keyword>
<comment type="subunit">
    <text evidence="10">Monomer.</text>
</comment>
<protein>
    <recommendedName>
        <fullName evidence="10">tRNA dimethylallyltransferase</fullName>
        <ecNumber evidence="10">2.5.1.75</ecNumber>
    </recommendedName>
    <alternativeName>
        <fullName evidence="10">Dimethylallyl diphosphate:tRNA dimethylallyltransferase</fullName>
        <shortName evidence="10">DMAPP:tRNA dimethylallyltransferase</shortName>
        <shortName evidence="10">DMATase</shortName>
    </alternativeName>
    <alternativeName>
        <fullName evidence="10">Isopentenyl-diphosphate:tRNA isopentenyltransferase</fullName>
        <shortName evidence="10">IPP transferase</shortName>
        <shortName evidence="10">IPPT</shortName>
        <shortName evidence="10">IPTase</shortName>
    </alternativeName>
</protein>
<dbReference type="EC" id="2.5.1.75" evidence="10"/>
<evidence type="ECO:0000256" key="9">
    <source>
        <dbReference type="ARBA" id="ARBA00049563"/>
    </source>
</evidence>
<evidence type="ECO:0000256" key="3">
    <source>
        <dbReference type="ARBA" id="ARBA00005842"/>
    </source>
</evidence>
<name>A0A437Q6L5_9GAMM</name>
<dbReference type="PANTHER" id="PTHR11088">
    <property type="entry name" value="TRNA DIMETHYLALLYLTRANSFERASE"/>
    <property type="match status" value="1"/>
</dbReference>
<dbReference type="SUPFAM" id="SSF52540">
    <property type="entry name" value="P-loop containing nucleoside triphosphate hydrolases"/>
    <property type="match status" value="1"/>
</dbReference>
<dbReference type="InterPro" id="IPR027417">
    <property type="entry name" value="P-loop_NTPase"/>
</dbReference>
<feature type="site" description="Interaction with substrate tRNA" evidence="10">
    <location>
        <position position="128"/>
    </location>
</feature>
<feature type="region of interest" description="Interaction with substrate tRNA" evidence="10">
    <location>
        <begin position="164"/>
        <end position="168"/>
    </location>
</feature>
<keyword evidence="15" id="KW-1185">Reference proteome</keyword>
<feature type="region of interest" description="Interaction with substrate tRNA" evidence="10">
    <location>
        <begin position="40"/>
        <end position="43"/>
    </location>
</feature>
<sequence>MSSTEKFPPAIFLMGPTAAGKTDLALRLTEALPCDIISVDSALIYRDMNIGTAKPDAATLARYPHRLVDIIDPSESYSAAEFRRDALREMEDISSRGRIPLLVGGTMMYYNALLKGLAKLPEADPAIRARLLAWGEQEGWPALHQRLAEVDPKSAERLKPTDSQRLQRALEVYEITGRPMSELWQEQQTEQLPYNIINLAVMPAERKTLHERIALRFNMMLDEGFEEEVRALYARGDLNPQMPSVRCVGYRQMWSYIEGEYDYQTMIDKGIIATRQLAKRQITWLRSWENLHWLESEDKDILNISLKLVNTAII</sequence>
<comment type="catalytic activity">
    <reaction evidence="9 10 11">
        <text>adenosine(37) in tRNA + dimethylallyl diphosphate = N(6)-dimethylallyladenosine(37) in tRNA + diphosphate</text>
        <dbReference type="Rhea" id="RHEA:26482"/>
        <dbReference type="Rhea" id="RHEA-COMP:10162"/>
        <dbReference type="Rhea" id="RHEA-COMP:10375"/>
        <dbReference type="ChEBI" id="CHEBI:33019"/>
        <dbReference type="ChEBI" id="CHEBI:57623"/>
        <dbReference type="ChEBI" id="CHEBI:74411"/>
        <dbReference type="ChEBI" id="CHEBI:74415"/>
        <dbReference type="EC" id="2.5.1.75"/>
    </reaction>
</comment>
<evidence type="ECO:0000313" key="14">
    <source>
        <dbReference type="EMBL" id="RVU30127.1"/>
    </source>
</evidence>
<reference evidence="14 15" key="1">
    <citation type="submission" date="2019-01" db="EMBL/GenBank/DDBJ databases">
        <authorList>
            <person name="Chen W.-M."/>
        </authorList>
    </citation>
    <scope>NUCLEOTIDE SEQUENCE [LARGE SCALE GENOMIC DNA]</scope>
    <source>
        <strain evidence="14 15">HPM-16</strain>
    </source>
</reference>
<accession>A0A437Q6L5</accession>
<dbReference type="EMBL" id="SACQ01000006">
    <property type="protein sequence ID" value="RVU30127.1"/>
    <property type="molecule type" value="Genomic_DNA"/>
</dbReference>
<feature type="region of interest" description="Interaction with substrate tRNA" evidence="10">
    <location>
        <begin position="279"/>
        <end position="286"/>
    </location>
</feature>
<feature type="binding site" evidence="10">
    <location>
        <begin position="15"/>
        <end position="22"/>
    </location>
    <ligand>
        <name>ATP</name>
        <dbReference type="ChEBI" id="CHEBI:30616"/>
    </ligand>
</feature>